<dbReference type="EMBL" id="FQZB01000006">
    <property type="protein sequence ID" value="SHJ11647.1"/>
    <property type="molecule type" value="Genomic_DNA"/>
</dbReference>
<proteinExistence type="predicted"/>
<evidence type="ECO:0000313" key="1">
    <source>
        <dbReference type="EMBL" id="SHJ11647.1"/>
    </source>
</evidence>
<gene>
    <name evidence="1" type="ORF">SAMN02745163_01339</name>
</gene>
<keyword evidence="2" id="KW-1185">Reference proteome</keyword>
<dbReference type="STRING" id="1121302.SAMN02745163_01339"/>
<evidence type="ECO:0000313" key="2">
    <source>
        <dbReference type="Proteomes" id="UP000184310"/>
    </source>
</evidence>
<dbReference type="AlphaFoldDB" id="A0A1M6GNV2"/>
<sequence>MRKELEFPGFDESKIAYVSQLIDFIAENGEADYQNELLELNHITGKNYKGIEFAEYWGWTSLDIISRKALTPNPPFIKDLSKNEIIEIISIIKNHLKNCEDVEFEYYTELLHRSLPLSDILQYVMINAEPEEIADKILEDSKESVIYL</sequence>
<dbReference type="OrthoDB" id="1911111at2"/>
<dbReference type="RefSeq" id="WP_072985910.1">
    <property type="nucleotide sequence ID" value="NZ_FQZB01000006.1"/>
</dbReference>
<reference evidence="1 2" key="1">
    <citation type="submission" date="2016-11" db="EMBL/GenBank/DDBJ databases">
        <authorList>
            <person name="Jaros S."/>
            <person name="Januszkiewicz K."/>
            <person name="Wedrychowicz H."/>
        </authorList>
    </citation>
    <scope>NUCLEOTIDE SEQUENCE [LARGE SCALE GENOMIC DNA]</scope>
    <source>
        <strain evidence="1 2">DSM 21758</strain>
    </source>
</reference>
<accession>A0A1M6GNV2</accession>
<dbReference type="Proteomes" id="UP000184310">
    <property type="component" value="Unassembled WGS sequence"/>
</dbReference>
<organism evidence="1 2">
    <name type="scientific">Clostridium cavendishii DSM 21758</name>
    <dbReference type="NCBI Taxonomy" id="1121302"/>
    <lineage>
        <taxon>Bacteria</taxon>
        <taxon>Bacillati</taxon>
        <taxon>Bacillota</taxon>
        <taxon>Clostridia</taxon>
        <taxon>Eubacteriales</taxon>
        <taxon>Clostridiaceae</taxon>
        <taxon>Clostridium</taxon>
    </lineage>
</organism>
<name>A0A1M6GNV2_9CLOT</name>
<protein>
    <submittedName>
        <fullName evidence="1">Uncharacterized protein</fullName>
    </submittedName>
</protein>